<dbReference type="AlphaFoldDB" id="A0A6I6ESL1"/>
<protein>
    <submittedName>
        <fullName evidence="1">Uncharacterized protein</fullName>
    </submittedName>
</protein>
<dbReference type="Proteomes" id="UP000422764">
    <property type="component" value="Chromosome"/>
</dbReference>
<accession>A0A6I6ESL1</accession>
<organism evidence="1 2">
    <name type="scientific">Clostridium bovifaecis</name>
    <dbReference type="NCBI Taxonomy" id="2184719"/>
    <lineage>
        <taxon>Bacteria</taxon>
        <taxon>Bacillati</taxon>
        <taxon>Bacillota</taxon>
        <taxon>Clostridia</taxon>
        <taxon>Eubacteriales</taxon>
        <taxon>Clostridiaceae</taxon>
        <taxon>Clostridium</taxon>
    </lineage>
</organism>
<gene>
    <name evidence="1" type="ORF">GOM49_17410</name>
</gene>
<evidence type="ECO:0000313" key="1">
    <source>
        <dbReference type="EMBL" id="QGU96629.1"/>
    </source>
</evidence>
<proteinExistence type="predicted"/>
<sequence length="57" mass="6515">MNIFVYIVIVLAAIGLFVAITNNPMDDSGEEFNPNIFPFEIKDPKDWCKPRNKDGKK</sequence>
<keyword evidence="2" id="KW-1185">Reference proteome</keyword>
<dbReference type="EMBL" id="CP046522">
    <property type="protein sequence ID" value="QGU96629.1"/>
    <property type="molecule type" value="Genomic_DNA"/>
</dbReference>
<reference evidence="1 2" key="1">
    <citation type="submission" date="2019-12" db="EMBL/GenBank/DDBJ databases">
        <title>Genome sequenceing of Clostridium bovifaecis.</title>
        <authorList>
            <person name="Yao Y."/>
        </authorList>
    </citation>
    <scope>NUCLEOTIDE SEQUENCE [LARGE SCALE GENOMIC DNA]</scope>
    <source>
        <strain evidence="1 2">BXX</strain>
    </source>
</reference>
<name>A0A6I6ESL1_9CLOT</name>
<evidence type="ECO:0000313" key="2">
    <source>
        <dbReference type="Proteomes" id="UP000422764"/>
    </source>
</evidence>